<dbReference type="GO" id="GO:0043041">
    <property type="term" value="P:amino acid activation for nonribosomal peptide biosynthetic process"/>
    <property type="evidence" value="ECO:0007669"/>
    <property type="project" value="TreeGrafter"/>
</dbReference>
<dbReference type="CDD" id="cd05930">
    <property type="entry name" value="A_NRPS"/>
    <property type="match status" value="1"/>
</dbReference>
<dbReference type="PANTHER" id="PTHR45527">
    <property type="entry name" value="NONRIBOSOMAL PEPTIDE SYNTHETASE"/>
    <property type="match status" value="1"/>
</dbReference>
<evidence type="ECO:0000256" key="1">
    <source>
        <dbReference type="ARBA" id="ARBA00001957"/>
    </source>
</evidence>
<dbReference type="GO" id="GO:0017000">
    <property type="term" value="P:antibiotic biosynthetic process"/>
    <property type="evidence" value="ECO:0007669"/>
    <property type="project" value="UniProtKB-ARBA"/>
</dbReference>
<dbReference type="GO" id="GO:0003824">
    <property type="term" value="F:catalytic activity"/>
    <property type="evidence" value="ECO:0007669"/>
    <property type="project" value="InterPro"/>
</dbReference>
<dbReference type="Gene3D" id="3.30.300.30">
    <property type="match status" value="2"/>
</dbReference>
<dbReference type="InterPro" id="IPR036736">
    <property type="entry name" value="ACP-like_sf"/>
</dbReference>
<dbReference type="Pfam" id="PF00550">
    <property type="entry name" value="PP-binding"/>
    <property type="match status" value="2"/>
</dbReference>
<dbReference type="CDD" id="cd12117">
    <property type="entry name" value="A_NRPS_Srf_like"/>
    <property type="match status" value="1"/>
</dbReference>
<dbReference type="Pfam" id="PF00975">
    <property type="entry name" value="Thioesterase"/>
    <property type="match status" value="1"/>
</dbReference>
<dbReference type="Gene3D" id="3.30.559.10">
    <property type="entry name" value="Chloramphenicol acetyltransferase-like domain"/>
    <property type="match status" value="2"/>
</dbReference>
<proteinExistence type="inferred from homology"/>
<dbReference type="SUPFAM" id="SSF53474">
    <property type="entry name" value="alpha/beta-Hydrolases"/>
    <property type="match status" value="1"/>
</dbReference>
<dbReference type="SUPFAM" id="SSF56801">
    <property type="entry name" value="Acetyl-CoA synthetase-like"/>
    <property type="match status" value="2"/>
</dbReference>
<dbReference type="InterPro" id="IPR006162">
    <property type="entry name" value="Ppantetheine_attach_site"/>
</dbReference>
<protein>
    <submittedName>
        <fullName evidence="7">Nonribosomal peptide synthetase DhbF</fullName>
    </submittedName>
</protein>
<dbReference type="FunFam" id="3.30.300.30:FF:000010">
    <property type="entry name" value="Enterobactin synthetase component F"/>
    <property type="match status" value="2"/>
</dbReference>
<dbReference type="SUPFAM" id="SSF47336">
    <property type="entry name" value="ACP-like"/>
    <property type="match status" value="2"/>
</dbReference>
<dbReference type="InterPro" id="IPR025110">
    <property type="entry name" value="AMP-bd_C"/>
</dbReference>
<gene>
    <name evidence="7" type="ORF">SAMN05216260_10188</name>
</gene>
<dbReference type="Gene3D" id="3.40.50.980">
    <property type="match status" value="4"/>
</dbReference>
<dbReference type="GO" id="GO:0072330">
    <property type="term" value="P:monocarboxylic acid biosynthetic process"/>
    <property type="evidence" value="ECO:0007669"/>
    <property type="project" value="UniProtKB-ARBA"/>
</dbReference>
<dbReference type="SMART" id="SM00823">
    <property type="entry name" value="PKS_PP"/>
    <property type="match status" value="2"/>
</dbReference>
<dbReference type="NCBIfam" id="TIGR01733">
    <property type="entry name" value="AA-adenyl-dom"/>
    <property type="match status" value="2"/>
</dbReference>
<comment type="similarity">
    <text evidence="2">Belongs to the ATP-dependent AMP-binding enzyme family.</text>
</comment>
<dbReference type="EMBL" id="FNAX01000001">
    <property type="protein sequence ID" value="SDE25808.1"/>
    <property type="molecule type" value="Genomic_DNA"/>
</dbReference>
<evidence type="ECO:0000313" key="8">
    <source>
        <dbReference type="Proteomes" id="UP000198614"/>
    </source>
</evidence>
<dbReference type="Pfam" id="PF13193">
    <property type="entry name" value="AMP-binding_C"/>
    <property type="match status" value="2"/>
</dbReference>
<dbReference type="InterPro" id="IPR020802">
    <property type="entry name" value="TesA-like"/>
</dbReference>
<dbReference type="InterPro" id="IPR001031">
    <property type="entry name" value="Thioesterase"/>
</dbReference>
<dbReference type="Gene3D" id="2.30.38.10">
    <property type="entry name" value="Luciferase, Domain 3"/>
    <property type="match status" value="2"/>
</dbReference>
<dbReference type="InterPro" id="IPR001242">
    <property type="entry name" value="Condensation_dom"/>
</dbReference>
<dbReference type="OrthoDB" id="2472181at2"/>
<dbReference type="InterPro" id="IPR023213">
    <property type="entry name" value="CAT-like_dom_sf"/>
</dbReference>
<dbReference type="Gene3D" id="3.40.50.1820">
    <property type="entry name" value="alpha/beta hydrolase"/>
    <property type="match status" value="1"/>
</dbReference>
<dbReference type="FunFam" id="1.10.1200.10:FF:000005">
    <property type="entry name" value="Nonribosomal peptide synthetase 1"/>
    <property type="match status" value="1"/>
</dbReference>
<dbReference type="InterPro" id="IPR000873">
    <property type="entry name" value="AMP-dep_synth/lig_dom"/>
</dbReference>
<feature type="region of interest" description="Disordered" evidence="5">
    <location>
        <begin position="595"/>
        <end position="626"/>
    </location>
</feature>
<dbReference type="InterPro" id="IPR020845">
    <property type="entry name" value="AMP-binding_CS"/>
</dbReference>
<feature type="region of interest" description="Disordered" evidence="5">
    <location>
        <begin position="1856"/>
        <end position="1875"/>
    </location>
</feature>
<feature type="domain" description="Carrier" evidence="6">
    <location>
        <begin position="2063"/>
        <end position="2138"/>
    </location>
</feature>
<evidence type="ECO:0000259" key="6">
    <source>
        <dbReference type="PROSITE" id="PS50075"/>
    </source>
</evidence>
<dbReference type="FunFam" id="2.30.38.10:FF:000001">
    <property type="entry name" value="Non-ribosomal peptide synthetase PvdI"/>
    <property type="match status" value="2"/>
</dbReference>
<dbReference type="PROSITE" id="PS00455">
    <property type="entry name" value="AMP_BINDING"/>
    <property type="match status" value="2"/>
</dbReference>
<feature type="domain" description="Carrier" evidence="6">
    <location>
        <begin position="996"/>
        <end position="1071"/>
    </location>
</feature>
<organism evidence="7 8">
    <name type="scientific">Streptomyces griseoaurantiacus</name>
    <dbReference type="NCBI Taxonomy" id="68213"/>
    <lineage>
        <taxon>Bacteria</taxon>
        <taxon>Bacillati</taxon>
        <taxon>Actinomycetota</taxon>
        <taxon>Actinomycetes</taxon>
        <taxon>Kitasatosporales</taxon>
        <taxon>Streptomycetaceae</taxon>
        <taxon>Streptomyces</taxon>
        <taxon>Streptomyces aurantiacus group</taxon>
    </lineage>
</organism>
<name>A0A1G7BFF8_9ACTN</name>
<dbReference type="Gene3D" id="1.10.1200.10">
    <property type="entry name" value="ACP-like"/>
    <property type="match status" value="1"/>
</dbReference>
<dbReference type="GO" id="GO:0008610">
    <property type="term" value="P:lipid biosynthetic process"/>
    <property type="evidence" value="ECO:0007669"/>
    <property type="project" value="UniProtKB-ARBA"/>
</dbReference>
<dbReference type="CDD" id="cd19540">
    <property type="entry name" value="LCL_NRPS-like"/>
    <property type="match status" value="1"/>
</dbReference>
<dbReference type="GO" id="GO:0031177">
    <property type="term" value="F:phosphopantetheine binding"/>
    <property type="evidence" value="ECO:0007669"/>
    <property type="project" value="InterPro"/>
</dbReference>
<dbReference type="PROSITE" id="PS00012">
    <property type="entry name" value="PHOSPHOPANTETHEINE"/>
    <property type="match status" value="2"/>
</dbReference>
<dbReference type="SUPFAM" id="SSF52777">
    <property type="entry name" value="CoA-dependent acyltransferases"/>
    <property type="match status" value="4"/>
</dbReference>
<dbReference type="GO" id="GO:0005829">
    <property type="term" value="C:cytosol"/>
    <property type="evidence" value="ECO:0007669"/>
    <property type="project" value="TreeGrafter"/>
</dbReference>
<dbReference type="Pfam" id="PF00501">
    <property type="entry name" value="AMP-binding"/>
    <property type="match status" value="2"/>
</dbReference>
<feature type="region of interest" description="Disordered" evidence="5">
    <location>
        <begin position="1"/>
        <end position="22"/>
    </location>
</feature>
<dbReference type="FunFam" id="1.10.1200.10:FF:000016">
    <property type="entry name" value="Non-ribosomal peptide synthase"/>
    <property type="match status" value="1"/>
</dbReference>
<accession>A0A1G7BFF8</accession>
<dbReference type="InterPro" id="IPR029058">
    <property type="entry name" value="AB_hydrolase_fold"/>
</dbReference>
<dbReference type="FunFam" id="3.40.50.12780:FF:000012">
    <property type="entry name" value="Non-ribosomal peptide synthetase"/>
    <property type="match status" value="2"/>
</dbReference>
<reference evidence="7 8" key="1">
    <citation type="submission" date="2016-10" db="EMBL/GenBank/DDBJ databases">
        <authorList>
            <person name="de Groot N.N."/>
        </authorList>
    </citation>
    <scope>NUCLEOTIDE SEQUENCE [LARGE SCALE GENOMIC DNA]</scope>
    <source>
        <strain evidence="7 8">CGMCC 4.1859</strain>
    </source>
</reference>
<keyword evidence="3" id="KW-0596">Phosphopantetheine</keyword>
<dbReference type="Gene3D" id="3.30.559.30">
    <property type="entry name" value="Nonribosomal peptide synthetase, condensation domain"/>
    <property type="match status" value="2"/>
</dbReference>
<evidence type="ECO:0000256" key="3">
    <source>
        <dbReference type="ARBA" id="ARBA00022450"/>
    </source>
</evidence>
<dbReference type="SMART" id="SM00824">
    <property type="entry name" value="PKS_TE"/>
    <property type="match status" value="1"/>
</dbReference>
<evidence type="ECO:0000256" key="2">
    <source>
        <dbReference type="ARBA" id="ARBA00006432"/>
    </source>
</evidence>
<dbReference type="PANTHER" id="PTHR45527:SF1">
    <property type="entry name" value="FATTY ACID SYNTHASE"/>
    <property type="match status" value="1"/>
</dbReference>
<dbReference type="InterPro" id="IPR009081">
    <property type="entry name" value="PP-bd_ACP"/>
</dbReference>
<keyword evidence="4" id="KW-0597">Phosphoprotein</keyword>
<evidence type="ECO:0000256" key="5">
    <source>
        <dbReference type="SAM" id="MobiDB-lite"/>
    </source>
</evidence>
<evidence type="ECO:0000313" key="7">
    <source>
        <dbReference type="EMBL" id="SDE25808.1"/>
    </source>
</evidence>
<dbReference type="FunFam" id="3.40.50.980:FF:000001">
    <property type="entry name" value="Non-ribosomal peptide synthetase"/>
    <property type="match status" value="2"/>
</dbReference>
<dbReference type="GO" id="GO:0044550">
    <property type="term" value="P:secondary metabolite biosynthetic process"/>
    <property type="evidence" value="ECO:0007669"/>
    <property type="project" value="UniProtKB-ARBA"/>
</dbReference>
<sequence>MHGKGVDSPAEIRPTDSHPTRRLPLLTGQSGVWLAQQMDPSSHAYQIAEYVEIHGPVDEALFETALRRVIAECEAYRLRLTAAEDGTSQTVEPFEDWPLHLLDLSEKSDPAEAARRWMRSDLARVHDLTRGPNFTQALLRIAPDRYYWYQQSHHALVDGYTAHLVASRVAHVYTALAEGRAPEAEGAFPRFRSLVEEEAEYRASGQYAEDRAYWAAKLADRPDPVSPAGRFAPASAGHLRHSFDLPPEQAAALRATARGLRVSWSVLVLAATAALTHRLTGAEDLLIGMPVTGRVGRTAHATPGMMANVLPLRLSVHPGLGLDALVRQTGATAREALRHQRFRQEDMRPLAGAVGETRGLAEPQANIMAFDYDLRFGGHPSSTHNLSNGPIEDLSFIVYERRAGEGMRLDVVANPALYEPRDLLAHGARFLRLLTAMTRDATRPVGLVDLLDPDERERLLVEWNDTAAPCPSERAVHTLFEEQAARTPGALAVVEGDTRLTYRELDQRAERLAHRLLRLGVRPESRVAVLQERSAALVVSTLAVLKAGGAYVPLDPHQPAARAEFVLRDTGARLLLTDRDPRALGFATDVRVLRLGDGTDGPEEAPGEVSDGATGEATDGADLPGGARVPVDARQSVYVMYTSGSTGTPKGVTVTHRNVVRLVSDRHWREGRHERVLMHAPYAFDASTFEIWTPLLTGGRIVIAPPGRLDAADLARLLTVHGVTGLFVTAGLFRVLAEENPACFRGVREVMAGGDVVAPDAVRRVLDACPGIVVTNGYGPTETTVFATVGPLRETGEVPATVVPLGRPLSNTRLYVLDDALQPVPTGVPGQLYLAGDGLARGYLGRPGLTAERFLACPFGAPGERMYRTGDLVRWNHEGLLEYLGRADDQVKVRGFRIEPGEIEAALAARPSVGQAAVLVREDRPGDKRLVAYAVPARGADPDAEALRAHLRAVLPDYMVPSALVLLDALPLTANGKLDRRALPAPGPAAMATGRAPATARERALAVLFAEVLGIEHVGAEDNFFQLGGHSLLATRLVSRIRRELGAEIGIRTLFARPTVAGVAAALGDAEAARPALTAGPRPPAPPLSFAQRRLWFLGELEGPNATYNIPVAIRLTGAVDPVALERALHDVLVRHEVLRTVYPATDGRPRQHVLEPGSFTFRLPVTAVAEPDLEAALRREAARPFDLGRELPVRATLFETGAEDRVLLLLVHHIAADGWSLGPLSRDLSTAYAARREGRAPGWRALSVQYADYALWQRELLGSEEDPGSLVSRQLAHWREALAGLPEELPLPTDRPRPAVAGHGGGQVPLRVPAAVHRRLLEVARAEGATLFMVVQSAVALLLSRLGAGQDIPIGTPVAGRTDDALDELVGFFVNTLVIRNDLSGNPSFTDLLRRARERGLAAYAHQDLPFERLVEDLAPARSLARHPLFQVMVALQNNAGAGLDLPGVRAEPLLLEDTRAKFDLDIHVTELTGADGGPGGLHVLLGHATDLFDRETAETMAGRLLRVLEAVAAEPDLPLARIDVLGRAERARLLTEWNGPTVARPARTLPALFEAQVARTPDAVALRCRGVGLTYRELNARANRLARYLAGRGVGPEAAVALLMERSAELLVAVLAVLKAGGAYVPVDPAYPAERTAFLLTDVRPALVLTSRAASARLPGGCADGSVVVVDELPGLPEHPAHDLTDAERRAPLLPGHPAYVIHTSGSTGRPKGVVVAHRGVCDLLAWAHDEIGEGPLSRVLASTSLSFDVSVFELFAPLTRGGSVDLLADALALLDEGGRRGGLLSAVPSALETVLAQREGAPLEPDLVVLAGERLTAHTAGAIRTAMPHSRLANLYGPTEATVYATAWLDTPDAPRNDPGTGQRTAPPIGRPLPHTRAYVLDRHLNPVPAGVPGELYLAGDGLARGYLGRPGLTAERFLACPFGAPGERMYRTGDLVRWDPDGQLAYVGRTDDQVKVRGFRIEPGEIETALGAHPAVARSAVLVREDRPGDPQLTAYLVPAPGAAPGTDELRAHLAAALPAHMVPSAFVVLDALPLTSNGKLDRRALPAPSYTAAASGREPATAREKELARLFAEVLGLEHVGAEDNFFQLGGHSLLATRLVSRIRRELGAGIGIRTLFENPTVAGLAARAVLPDGPDRRDVLLPIREGGPGTPVFCVHPGTGLGWGFLGFAHHLPEEHPLYALQARGLDGGGPLPADVPEIAADYLARIRRVRPEGPYCLLGWSFGGLVAHEMAVRLREAGEEVAVLALMDSYPVAGTDPAPAGARRPGEDALRAYLEAGPPRHGRPPGTGTATVLDGLDAHATEAVVRVFRNNMDLMEKFTPGRFDGDLLLFTATLGKTEEERARLTPEAWRPHVGGSVENHDIAVAHDDMNTPESAAVICRALGEKLRGGE</sequence>
<dbReference type="InterPro" id="IPR045851">
    <property type="entry name" value="AMP-bd_C_sf"/>
</dbReference>
<dbReference type="InterPro" id="IPR020806">
    <property type="entry name" value="PKS_PP-bd"/>
</dbReference>
<dbReference type="InterPro" id="IPR010071">
    <property type="entry name" value="AA_adenyl_dom"/>
</dbReference>
<dbReference type="Pfam" id="PF00668">
    <property type="entry name" value="Condensation"/>
    <property type="match status" value="2"/>
</dbReference>
<comment type="cofactor">
    <cofactor evidence="1">
        <name>pantetheine 4'-phosphate</name>
        <dbReference type="ChEBI" id="CHEBI:47942"/>
    </cofactor>
</comment>
<dbReference type="Proteomes" id="UP000198614">
    <property type="component" value="Unassembled WGS sequence"/>
</dbReference>
<dbReference type="PROSITE" id="PS50075">
    <property type="entry name" value="CARRIER"/>
    <property type="match status" value="2"/>
</dbReference>
<evidence type="ECO:0000256" key="4">
    <source>
        <dbReference type="ARBA" id="ARBA00022553"/>
    </source>
</evidence>